<proteinExistence type="predicted"/>
<evidence type="ECO:0000313" key="1">
    <source>
        <dbReference type="EMBL" id="MEE7456515.1"/>
    </source>
</evidence>
<keyword evidence="2" id="KW-1185">Reference proteome</keyword>
<organism evidence="1 2">
    <name type="scientific">Methylobacterium radiotolerans</name>
    <dbReference type="NCBI Taxonomy" id="31998"/>
    <lineage>
        <taxon>Bacteria</taxon>
        <taxon>Pseudomonadati</taxon>
        <taxon>Pseudomonadota</taxon>
        <taxon>Alphaproteobacteria</taxon>
        <taxon>Hyphomicrobiales</taxon>
        <taxon>Methylobacteriaceae</taxon>
        <taxon>Methylobacterium</taxon>
    </lineage>
</organism>
<name>A0ABU7T7J3_9HYPH</name>
<comment type="caution">
    <text evidence="1">The sequence shown here is derived from an EMBL/GenBank/DDBJ whole genome shotgun (WGS) entry which is preliminary data.</text>
</comment>
<reference evidence="1 2" key="1">
    <citation type="journal article" date="2012" name="Genet. Mol. Biol.">
        <title>Analysis of 16S rRNA and mxaF genes revealing insights into Methylobacterium niche-specific plant association.</title>
        <authorList>
            <person name="Dourado M.N."/>
            <person name="Andreote F.D."/>
            <person name="Dini-Andreote F."/>
            <person name="Conti R."/>
            <person name="Araujo J.M."/>
            <person name="Araujo W.L."/>
        </authorList>
    </citation>
    <scope>NUCLEOTIDE SEQUENCE [LARGE SCALE GENOMIC DNA]</scope>
    <source>
        <strain evidence="1 2">SR1.6/4</strain>
    </source>
</reference>
<evidence type="ECO:0000313" key="2">
    <source>
        <dbReference type="Proteomes" id="UP001349262"/>
    </source>
</evidence>
<dbReference type="SUPFAM" id="SSF47226">
    <property type="entry name" value="Histidine-containing phosphotransfer domain, HPT domain"/>
    <property type="match status" value="1"/>
</dbReference>
<protein>
    <recommendedName>
        <fullName evidence="3">HPt domain-containing protein</fullName>
    </recommendedName>
</protein>
<gene>
    <name evidence="1" type="ORF">MRSR164_06865</name>
</gene>
<dbReference type="Proteomes" id="UP001349262">
    <property type="component" value="Unassembled WGS sequence"/>
</dbReference>
<accession>A0ABU7T7J3</accession>
<sequence>MQDMPDDLDEATHAQVANLLGAPRAAEMLSLLKQTLVRLHVMSAAELSAPEGLALVHRLKSEAGLMGFARLSHACDVVDGCGVRGTVPPDDLQSLNEAVAAALVVVDTIGERRNRRDP</sequence>
<evidence type="ECO:0008006" key="3">
    <source>
        <dbReference type="Google" id="ProtNLM"/>
    </source>
</evidence>
<dbReference type="InterPro" id="IPR036641">
    <property type="entry name" value="HPT_dom_sf"/>
</dbReference>
<dbReference type="EMBL" id="MLBY01000004">
    <property type="protein sequence ID" value="MEE7456515.1"/>
    <property type="molecule type" value="Genomic_DNA"/>
</dbReference>